<reference evidence="2 3" key="1">
    <citation type="submission" date="2024-05" db="EMBL/GenBank/DDBJ databases">
        <authorList>
            <person name="Wallberg A."/>
        </authorList>
    </citation>
    <scope>NUCLEOTIDE SEQUENCE [LARGE SCALE GENOMIC DNA]</scope>
</reference>
<organism evidence="2 3">
    <name type="scientific">Meganyctiphanes norvegica</name>
    <name type="common">Northern krill</name>
    <name type="synonym">Thysanopoda norvegica</name>
    <dbReference type="NCBI Taxonomy" id="48144"/>
    <lineage>
        <taxon>Eukaryota</taxon>
        <taxon>Metazoa</taxon>
        <taxon>Ecdysozoa</taxon>
        <taxon>Arthropoda</taxon>
        <taxon>Crustacea</taxon>
        <taxon>Multicrustacea</taxon>
        <taxon>Malacostraca</taxon>
        <taxon>Eumalacostraca</taxon>
        <taxon>Eucarida</taxon>
        <taxon>Euphausiacea</taxon>
        <taxon>Euphausiidae</taxon>
        <taxon>Meganyctiphanes</taxon>
    </lineage>
</organism>
<proteinExistence type="predicted"/>
<dbReference type="Proteomes" id="UP001497623">
    <property type="component" value="Unassembled WGS sequence"/>
</dbReference>
<evidence type="ECO:0000313" key="3">
    <source>
        <dbReference type="Proteomes" id="UP001497623"/>
    </source>
</evidence>
<gene>
    <name evidence="2" type="ORF">MNOR_LOCUS12399</name>
</gene>
<dbReference type="Gene3D" id="2.10.25.10">
    <property type="entry name" value="Laminin"/>
    <property type="match status" value="1"/>
</dbReference>
<feature type="chain" id="PRO_5043461107" description="EGF-like domain-containing protein" evidence="1">
    <location>
        <begin position="22"/>
        <end position="118"/>
    </location>
</feature>
<feature type="non-terminal residue" evidence="2">
    <location>
        <position position="118"/>
    </location>
</feature>
<sequence length="118" mass="12902">MEMNIYIGFLVMVMSLTAGAAEENACPGAETPKAVPNSKVKCTTFAGCRMSCNSRYLFPTGEKNVYFTCKDNQWIVDDAYTDCRAQCKPPCGHGGDCVRPNDCDCTETGYKGKACQKK</sequence>
<evidence type="ECO:0000313" key="2">
    <source>
        <dbReference type="EMBL" id="CAL4084357.1"/>
    </source>
</evidence>
<comment type="caution">
    <text evidence="2">The sequence shown here is derived from an EMBL/GenBank/DDBJ whole genome shotgun (WGS) entry which is preliminary data.</text>
</comment>
<dbReference type="AlphaFoldDB" id="A0AAV2QFP7"/>
<evidence type="ECO:0008006" key="4">
    <source>
        <dbReference type="Google" id="ProtNLM"/>
    </source>
</evidence>
<evidence type="ECO:0000256" key="1">
    <source>
        <dbReference type="SAM" id="SignalP"/>
    </source>
</evidence>
<protein>
    <recommendedName>
        <fullName evidence="4">EGF-like domain-containing protein</fullName>
    </recommendedName>
</protein>
<dbReference type="EMBL" id="CAXKWB010006777">
    <property type="protein sequence ID" value="CAL4084357.1"/>
    <property type="molecule type" value="Genomic_DNA"/>
</dbReference>
<keyword evidence="3" id="KW-1185">Reference proteome</keyword>
<accession>A0AAV2QFP7</accession>
<keyword evidence="1" id="KW-0732">Signal</keyword>
<name>A0AAV2QFP7_MEGNR</name>
<feature type="signal peptide" evidence="1">
    <location>
        <begin position="1"/>
        <end position="21"/>
    </location>
</feature>